<protein>
    <submittedName>
        <fullName evidence="1">Uncharacterized protein</fullName>
    </submittedName>
</protein>
<reference evidence="1" key="1">
    <citation type="journal article" date="2021" name="Sci. Rep.">
        <title>Diploid genomic architecture of Nitzschia inconspicua, an elite biomass production diatom.</title>
        <authorList>
            <person name="Oliver A."/>
            <person name="Podell S."/>
            <person name="Pinowska A."/>
            <person name="Traller J.C."/>
            <person name="Smith S.R."/>
            <person name="McClure R."/>
            <person name="Beliaev A."/>
            <person name="Bohutskyi P."/>
            <person name="Hill E.A."/>
            <person name="Rabines A."/>
            <person name="Zheng H."/>
            <person name="Allen L.Z."/>
            <person name="Kuo A."/>
            <person name="Grigoriev I.V."/>
            <person name="Allen A.E."/>
            <person name="Hazlebeck D."/>
            <person name="Allen E.E."/>
        </authorList>
    </citation>
    <scope>NUCLEOTIDE SEQUENCE</scope>
    <source>
        <strain evidence="1">Hildebrandi</strain>
    </source>
</reference>
<dbReference type="AlphaFoldDB" id="A0A9K3M547"/>
<organism evidence="1 2">
    <name type="scientific">Nitzschia inconspicua</name>
    <dbReference type="NCBI Taxonomy" id="303405"/>
    <lineage>
        <taxon>Eukaryota</taxon>
        <taxon>Sar</taxon>
        <taxon>Stramenopiles</taxon>
        <taxon>Ochrophyta</taxon>
        <taxon>Bacillariophyta</taxon>
        <taxon>Bacillariophyceae</taxon>
        <taxon>Bacillariophycidae</taxon>
        <taxon>Bacillariales</taxon>
        <taxon>Bacillariaceae</taxon>
        <taxon>Nitzschia</taxon>
    </lineage>
</organism>
<gene>
    <name evidence="1" type="ORF">IV203_013005</name>
</gene>
<keyword evidence="2" id="KW-1185">Reference proteome</keyword>
<sequence length="712" mass="81008">MPDHEDQDSSFDAEEAVRVLRTNTISPKSRDVYDGSIAQMLKWFYDNKRQLLTEQFVQYGITDGFSKVSIRRFLADAPSNAPIKFKDFNVQDFMEWIVSKRKEDGSTPTYSTYNCHRAGLFNLFRDYKQDIRPLQSELKTHFRGLQRTTTQALANGEGKVKIGKDALEFSLYKSLCLVLMKSAKPDYVFTHCFMTYCWNLMCRAGNMTSICWSHLEWRNDALGIYFAHMKNDQLGQRPRDPRHIYANPIIPEICPILSLGIYMLTTPISPINPQVFPGGNQYNRFRKVLIRLLGTGEGSAELQTRGMTTDDIGTHSCRKGATTYVSSGSTAAPSSTAVHLRAGWALGGVQDRYLRYEAAGDQYVGRTVTGLPMTQPEFAILPPHFQQRSPLIDKMISICFPNLPTSAVQVAEFALASVVWHVEFLEQTLPSNHRLFFTPLFRDRDQLMDLKNLVTCRLNSPGDSIVATGVPPHISILQHMHSLAKNVNDVVPQIQKVAPDVIRGVIDEIEKRAMTAGTVTRDGLEALINGCLEKSGLYQLVQKLEDSPTSGIQQEETLTGDEAVTMTHMVGMHSWGGRLYLVPQDFAFPNSCSQIAWQYWMCWDCQKQYPPLRILSKNDMSKTNMQKRLSDFRYLMQLVEKRVEEKGKWIAHPSIDQTNEMFEAGRDVLDISEVSEKGRKRRGEQMEWSTTVNRVRNKRKSQRTSLIIGFLF</sequence>
<evidence type="ECO:0000313" key="2">
    <source>
        <dbReference type="Proteomes" id="UP000693970"/>
    </source>
</evidence>
<name>A0A9K3M547_9STRA</name>
<dbReference type="Proteomes" id="UP000693970">
    <property type="component" value="Unassembled WGS sequence"/>
</dbReference>
<dbReference type="OrthoDB" id="168098at2759"/>
<reference evidence="1" key="2">
    <citation type="submission" date="2021-04" db="EMBL/GenBank/DDBJ databases">
        <authorList>
            <person name="Podell S."/>
        </authorList>
    </citation>
    <scope>NUCLEOTIDE SEQUENCE</scope>
    <source>
        <strain evidence="1">Hildebrandi</strain>
    </source>
</reference>
<evidence type="ECO:0000313" key="1">
    <source>
        <dbReference type="EMBL" id="KAG7373910.1"/>
    </source>
</evidence>
<comment type="caution">
    <text evidence="1">The sequence shown here is derived from an EMBL/GenBank/DDBJ whole genome shotgun (WGS) entry which is preliminary data.</text>
</comment>
<proteinExistence type="predicted"/>
<dbReference type="EMBL" id="JAGRRH010000001">
    <property type="protein sequence ID" value="KAG7373910.1"/>
    <property type="molecule type" value="Genomic_DNA"/>
</dbReference>
<accession>A0A9K3M547</accession>